<reference evidence="3 4" key="1">
    <citation type="submission" date="2024-10" db="EMBL/GenBank/DDBJ databases">
        <title>The Natural Products Discovery Center: Release of the First 8490 Sequenced Strains for Exploring Actinobacteria Biosynthetic Diversity.</title>
        <authorList>
            <person name="Kalkreuter E."/>
            <person name="Kautsar S.A."/>
            <person name="Yang D."/>
            <person name="Bader C.D."/>
            <person name="Teijaro C.N."/>
            <person name="Fluegel L."/>
            <person name="Davis C.M."/>
            <person name="Simpson J.R."/>
            <person name="Lauterbach L."/>
            <person name="Steele A.D."/>
            <person name="Gui C."/>
            <person name="Meng S."/>
            <person name="Li G."/>
            <person name="Viehrig K."/>
            <person name="Ye F."/>
            <person name="Su P."/>
            <person name="Kiefer A.F."/>
            <person name="Nichols A."/>
            <person name="Cepeda A.J."/>
            <person name="Yan W."/>
            <person name="Fan B."/>
            <person name="Jiang Y."/>
            <person name="Adhikari A."/>
            <person name="Zheng C.-J."/>
            <person name="Schuster L."/>
            <person name="Cowan T.M."/>
            <person name="Smanski M.J."/>
            <person name="Chevrette M.G."/>
            <person name="De Carvalho L.P.S."/>
            <person name="Shen B."/>
        </authorList>
    </citation>
    <scope>NUCLEOTIDE SEQUENCE [LARGE SCALE GENOMIC DNA]</scope>
    <source>
        <strain evidence="3 4">NPDC002593</strain>
    </source>
</reference>
<sequence length="257" mass="28400">MTHSAKRSARTLGRPDIAGDTQKLWDVVSNDGLAIFPTDMGYSIWGGSLDAVRRINQVKRRGPHKRIGMVIGRDAQREILELDDHQWDMVDCVSIDYGLPWCSIARYRSDHPLMRQIEPGLLDLCTANSTVAAARNLGGPFLSRVEQLSLEHLHPIFGTSANLTGTGVKHRVEDIQSSILDAADLVLDYGPSRSIAGVSVGGTQFNFETMKLIRWGAMFDSIAYVLKRHFDLDLPPDPGRESSPHGHVDEFGLAKAE</sequence>
<dbReference type="InterPro" id="IPR006070">
    <property type="entry name" value="Sua5-like_dom"/>
</dbReference>
<dbReference type="PROSITE" id="PS51163">
    <property type="entry name" value="YRDC"/>
    <property type="match status" value="1"/>
</dbReference>
<evidence type="ECO:0000313" key="3">
    <source>
        <dbReference type="EMBL" id="MFF3574587.1"/>
    </source>
</evidence>
<evidence type="ECO:0000313" key="4">
    <source>
        <dbReference type="Proteomes" id="UP001601992"/>
    </source>
</evidence>
<protein>
    <recommendedName>
        <fullName evidence="2">YrdC-like domain-containing protein</fullName>
    </recommendedName>
</protein>
<evidence type="ECO:0000259" key="2">
    <source>
        <dbReference type="PROSITE" id="PS51163"/>
    </source>
</evidence>
<dbReference type="EMBL" id="JBIAQY010000028">
    <property type="protein sequence ID" value="MFF3574587.1"/>
    <property type="molecule type" value="Genomic_DNA"/>
</dbReference>
<feature type="domain" description="YrdC-like" evidence="2">
    <location>
        <begin position="18"/>
        <end position="218"/>
    </location>
</feature>
<feature type="region of interest" description="Disordered" evidence="1">
    <location>
        <begin position="236"/>
        <end position="257"/>
    </location>
</feature>
<comment type="caution">
    <text evidence="3">The sequence shown here is derived from an EMBL/GenBank/DDBJ whole genome shotgun (WGS) entry which is preliminary data.</text>
</comment>
<dbReference type="Gene3D" id="3.90.870.10">
    <property type="entry name" value="DHBP synthase"/>
    <property type="match status" value="1"/>
</dbReference>
<name>A0ABW6SED6_9NOCA</name>
<proteinExistence type="predicted"/>
<dbReference type="Proteomes" id="UP001601992">
    <property type="component" value="Unassembled WGS sequence"/>
</dbReference>
<gene>
    <name evidence="3" type="ORF">ACFYXQ_43245</name>
</gene>
<accession>A0ABW6SED6</accession>
<dbReference type="SUPFAM" id="SSF55821">
    <property type="entry name" value="YrdC/RibB"/>
    <property type="match status" value="1"/>
</dbReference>
<organism evidence="3 4">
    <name type="scientific">Nocardia jiangxiensis</name>
    <dbReference type="NCBI Taxonomy" id="282685"/>
    <lineage>
        <taxon>Bacteria</taxon>
        <taxon>Bacillati</taxon>
        <taxon>Actinomycetota</taxon>
        <taxon>Actinomycetes</taxon>
        <taxon>Mycobacteriales</taxon>
        <taxon>Nocardiaceae</taxon>
        <taxon>Nocardia</taxon>
    </lineage>
</organism>
<keyword evidence="4" id="KW-1185">Reference proteome</keyword>
<evidence type="ECO:0000256" key="1">
    <source>
        <dbReference type="SAM" id="MobiDB-lite"/>
    </source>
</evidence>
<dbReference type="RefSeq" id="WP_387406906.1">
    <property type="nucleotide sequence ID" value="NZ_JBIAQY010000028.1"/>
</dbReference>
<dbReference type="InterPro" id="IPR017945">
    <property type="entry name" value="DHBP_synth_RibB-like_a/b_dom"/>
</dbReference>